<keyword evidence="2" id="KW-1185">Reference proteome</keyword>
<dbReference type="EMBL" id="CM040989">
    <property type="protein sequence ID" value="MCJ8741177.1"/>
    <property type="molecule type" value="Genomic_DNA"/>
</dbReference>
<name>A0ACC5YZY8_9TELE</name>
<evidence type="ECO:0000313" key="2">
    <source>
        <dbReference type="Proteomes" id="UP000830395"/>
    </source>
</evidence>
<evidence type="ECO:0000313" key="1">
    <source>
        <dbReference type="EMBL" id="MCJ8741177.1"/>
    </source>
</evidence>
<dbReference type="Proteomes" id="UP000830395">
    <property type="component" value="Chromosome 15"/>
</dbReference>
<comment type="caution">
    <text evidence="1">The sequence shown here is derived from an EMBL/GenBank/DDBJ whole genome shotgun (WGS) entry which is preliminary data.</text>
</comment>
<sequence>MMTTITTNFQIRRTEHSATTVGLKNGKHLWLRVKTLGLLNASVLLTLCSSAYWYERYRPTVSTVSCEGTGSENLFVVVTPLPTLLDFSLCLSFLPDVHRYF</sequence>
<organism evidence="1 2">
    <name type="scientific">Pangasius djambal</name>
    <dbReference type="NCBI Taxonomy" id="1691987"/>
    <lineage>
        <taxon>Eukaryota</taxon>
        <taxon>Metazoa</taxon>
        <taxon>Chordata</taxon>
        <taxon>Craniata</taxon>
        <taxon>Vertebrata</taxon>
        <taxon>Euteleostomi</taxon>
        <taxon>Actinopterygii</taxon>
        <taxon>Neopterygii</taxon>
        <taxon>Teleostei</taxon>
        <taxon>Ostariophysi</taxon>
        <taxon>Siluriformes</taxon>
        <taxon>Pangasiidae</taxon>
        <taxon>Pangasius</taxon>
    </lineage>
</organism>
<reference evidence="1" key="1">
    <citation type="submission" date="2020-02" db="EMBL/GenBank/DDBJ databases">
        <title>Genome sequencing of the panga catfish, Pangasius djambal.</title>
        <authorList>
            <person name="Wen M."/>
            <person name="Zahm M."/>
            <person name="Roques C."/>
            <person name="Cabau C."/>
            <person name="Klopp C."/>
            <person name="Donnadieu C."/>
            <person name="Jouanno E."/>
            <person name="Avarre J.-C."/>
            <person name="Campet M."/>
            <person name="Ha T."/>
            <person name="Dugue R."/>
            <person name="Lampietro C."/>
            <person name="Louis A."/>
            <person name="Herpin A."/>
            <person name="Echchiki A."/>
            <person name="Berthelot C."/>
            <person name="Parey E."/>
            <person name="Roest-Crollius H."/>
            <person name="Braasch I."/>
            <person name="Postlethwait J.H."/>
            <person name="Bobe J."/>
            <person name="Montfort J."/>
            <person name="Bouchez O."/>
            <person name="Begum T."/>
            <person name="Schartl M."/>
            <person name="Gustiano R."/>
            <person name="Guiguen Y."/>
        </authorList>
    </citation>
    <scope>NUCLEOTIDE SEQUENCE</scope>
    <source>
        <strain evidence="1">Pdj_M5554</strain>
    </source>
</reference>
<gene>
    <name evidence="1" type="ORF">PDJAM_G00067740</name>
</gene>
<accession>A0ACC5YZY8</accession>
<protein>
    <submittedName>
        <fullName evidence="1">Uncharacterized protein</fullName>
    </submittedName>
</protein>
<proteinExistence type="predicted"/>